<reference evidence="17 18" key="1">
    <citation type="submission" date="2024-01" db="EMBL/GenBank/DDBJ databases">
        <title>The genomes of 5 underutilized Papilionoideae crops provide insights into root nodulation and disease resistanc.</title>
        <authorList>
            <person name="Jiang F."/>
        </authorList>
    </citation>
    <scope>NUCLEOTIDE SEQUENCE [LARGE SCALE GENOMIC DNA]</scope>
    <source>
        <strain evidence="17">DUOXIRENSHENG_FW03</strain>
        <tissue evidence="17">Leaves</tissue>
    </source>
</reference>
<keyword evidence="18" id="KW-1185">Reference proteome</keyword>
<dbReference type="Gene3D" id="3.30.800.10">
    <property type="entry name" value="Phosphatidylinositol Phosphate Kinase II Beta"/>
    <property type="match status" value="1"/>
</dbReference>
<evidence type="ECO:0000256" key="13">
    <source>
        <dbReference type="SAM" id="MobiDB-lite"/>
    </source>
</evidence>
<proteinExistence type="predicted"/>
<dbReference type="GO" id="GO:0005524">
    <property type="term" value="F:ATP binding"/>
    <property type="evidence" value="ECO:0007669"/>
    <property type="project" value="UniProtKB-UniRule"/>
</dbReference>
<dbReference type="GO" id="GO:0010008">
    <property type="term" value="C:endosome membrane"/>
    <property type="evidence" value="ECO:0007669"/>
    <property type="project" value="TreeGrafter"/>
</dbReference>
<sequence>MWVMLESVPYCILGDLGIGWSCGVSLAFQSLVLLLLGVERDSRPWFVVFQTLLFRGYLVLCWVITSFMGIPDSSLLDLIEKVRSWISWGGSELCYLSEKFDMLHSSCKMCCECNRSFGEMSQHKYNCKSCGRWLCGKCIRGCDLPNLESDNSGIRETIRSCKFCCDGNRRKCYEVQRKCSEKVHPSVSPQESPRQSPEPPSPCFSGESDRLSSSLHAELNLGTHFIRCFNDHDFGYYPYSVVNKSVISSGTHPSSLSTHPYTCRSDEEWTEESGKHIICPSSTYCDNNSDIDSSSVSARHDTYNYNSVGSSPSDSPSRIGFTSSRAGLPVQKGQEKCPVPQNDGPFGQQSMAVLKKPEQGTDDAYTTAYFSDDLSIFRNQNENSERPLDFENNGLIWFPPPPDDENDDAEGNFFAYDDDDDDIGDSGALFSSSSSLSNMFPGKEKHNDLNKEPLRVVIQGHFRALVSQLLQGEGIKVGNENDSENWLDIVATVAWQAANFVRPDTSKGGSMDPGDYVKVKCIASGSPSESTLIKGVVCTKNIKHKRMTSQYKNPRLLLLGGALEYQKVPNQLASFDTLLHQENDHLKMIISKIEALRPNVLLVEKSVASCAQQYLLAKEISLVLNVKRPLLERIARCTGALVTPSVDNLSKARLGHCELFRLDRMVEDHETANQLNKKPSKTLMFFEGCPRRLGCTVLLKGACREELKKIKHVVQYAVFAAYHLSLETSFLADEGATLPKMIVKSSTDMLESATVDVDIPMISNMFATTMCQSEADDASRVQGFVGLDLKLENLGTVPEHPHDLSCHSYTSPMADYRVDSVLSDSYYNNLTSNLTVESDYLHQCNESEGDAIISTRDLLQSELQQTTIPEERECGEVADSIKDKTNEDELCGEYFSATDGHQSILVYFSSHCVSKGTVCERTRLLRIKFYGSFDKPLGRYLRDDLFDQACCCQSCKEPAEAHVLCFTHQQGNLTINVKRLPSVKLPGERDGKIWMWHRCLRCPFEDGVPQATRRVVMSDAAWGLSFGKFLELSFSNHATANRVATCGHSLQRDCLRFYGFGSMVAFFRYSPIDILSVHLPPSVLEFGHIQEEWIREEAGELFNKVEALYVEISMVLQRLETKVMSPGIGSESPDACDIQNHILDLKDMLQRERTDYHCLLQSATVTPQPVKMALDILELNRLRRSLLIGSHVWDHRLYSLDSLIKRSFSSKVKLENELCADVKELRADSSHKDRNLDCGLEQNNMRPSKLHESHESYKLAEPDDTFDPCASGSFTCYLEGEKVHSDSELNQTLSECFLPNESNLSEKIDSAWTGTDQPQANAIAGGSIQRSNPHDSPSFRRLMQPMRVHSFDSAVRVQERIRKVLPSSLHLTTLRSFHASGEYGNMVRDPISNILQSYFQMLPWETQKLNLILSSPPSFISSVSCIAEGARLLLSQTYHGDRVIAVYDNDYSSIISYALSSKEYEDWVSGKLDLHDSSWIARERSKEDLATSSFSAWGSLDFDYINYGSYGSEDVAPSVGSLLRDPKKSIHLQISFCDDSVGAGGKVNFSVTCYFAKQFESLRKKCCPNEIDFVRSLSRCRRWSAQGGKSNVYFAKSLDERFIIKQVTKTELESFEEFAPQYFKYLMDALNSGGPTCLAKILGIYQVTVKYPKGGKETKIDVMVMENLFYKRNISRVYDLKGSERSRYNADTTGTNKVMLDMNLLEALRTKPIFLGSRAKRRLERAVWNDTSFLASVDVMDYSLLVGVDDDRKELVLGIIDFMRQYTWDKHLETWVKASGILGGPKNAAPTIVSPKQYKKRFRKAMTTYFLTLPDQWSS</sequence>
<dbReference type="PANTHER" id="PTHR45748:SF14">
    <property type="entry name" value="1-PHOSPHATIDYLINOSITOL-3-PHOSPHATE 5-KINASE FAB1C-RELATED"/>
    <property type="match status" value="1"/>
</dbReference>
<keyword evidence="6 12" id="KW-0418">Kinase</keyword>
<dbReference type="InterPro" id="IPR027484">
    <property type="entry name" value="PInositol-4-P-5-kinase_N"/>
</dbReference>
<dbReference type="InterPro" id="IPR002498">
    <property type="entry name" value="PInositol-4-P-4/5-kinase_core"/>
</dbReference>
<dbReference type="PANTHER" id="PTHR45748">
    <property type="entry name" value="1-PHOSPHATIDYLINOSITOL 3-PHOSPHATE 5-KINASE-RELATED"/>
    <property type="match status" value="1"/>
</dbReference>
<dbReference type="Proteomes" id="UP001386955">
    <property type="component" value="Unassembled WGS sequence"/>
</dbReference>
<dbReference type="GO" id="GO:0046854">
    <property type="term" value="P:phosphatidylinositol phosphate biosynthetic process"/>
    <property type="evidence" value="ECO:0007669"/>
    <property type="project" value="TreeGrafter"/>
</dbReference>
<comment type="subunit">
    <text evidence="9">Component of the PI(3,5)P2 regulatory complex at least composed of ATG18, SAC/FIG4, FAB1 and VAC14.</text>
</comment>
<dbReference type="SUPFAM" id="SSF56104">
    <property type="entry name" value="SAICAR synthase-like"/>
    <property type="match status" value="1"/>
</dbReference>
<dbReference type="Gene3D" id="3.30.810.10">
    <property type="entry name" value="2-Layer Sandwich"/>
    <property type="match status" value="1"/>
</dbReference>
<dbReference type="EMBL" id="JAYMYS010000010">
    <property type="protein sequence ID" value="KAK7379907.1"/>
    <property type="molecule type" value="Genomic_DNA"/>
</dbReference>
<keyword evidence="3" id="KW-0479">Metal-binding</keyword>
<dbReference type="InterPro" id="IPR002423">
    <property type="entry name" value="Cpn60/GroEL/TCP-1"/>
</dbReference>
<dbReference type="GO" id="GO:0008270">
    <property type="term" value="F:zinc ion binding"/>
    <property type="evidence" value="ECO:0007669"/>
    <property type="project" value="UniProtKB-KW"/>
</dbReference>
<evidence type="ECO:0000259" key="15">
    <source>
        <dbReference type="PROSITE" id="PS50178"/>
    </source>
</evidence>
<evidence type="ECO:0000256" key="6">
    <source>
        <dbReference type="ARBA" id="ARBA00022777"/>
    </source>
</evidence>
<keyword evidence="5 11" id="KW-0863">Zinc-finger</keyword>
<evidence type="ECO:0000256" key="11">
    <source>
        <dbReference type="PROSITE-ProRule" id="PRU00091"/>
    </source>
</evidence>
<dbReference type="FunFam" id="3.30.810.10:FF:000001">
    <property type="entry name" value="1-phosphatidylinositol 3-phosphate 5-kinase FAB1"/>
    <property type="match status" value="1"/>
</dbReference>
<keyword evidence="14" id="KW-0812">Transmembrane</keyword>
<dbReference type="InterPro" id="IPR017455">
    <property type="entry name" value="Znf_FYVE-rel"/>
</dbReference>
<evidence type="ECO:0000256" key="14">
    <source>
        <dbReference type="SAM" id="Phobius"/>
    </source>
</evidence>
<keyword evidence="2 12" id="KW-0808">Transferase</keyword>
<feature type="compositionally biased region" description="Low complexity" evidence="13">
    <location>
        <begin position="185"/>
        <end position="195"/>
    </location>
</feature>
<evidence type="ECO:0000256" key="3">
    <source>
        <dbReference type="ARBA" id="ARBA00022723"/>
    </source>
</evidence>
<dbReference type="Pfam" id="PF01504">
    <property type="entry name" value="PIP5K"/>
    <property type="match status" value="1"/>
</dbReference>
<keyword evidence="7" id="KW-0862">Zinc</keyword>
<feature type="domain" description="FYVE-type" evidence="15">
    <location>
        <begin position="104"/>
        <end position="169"/>
    </location>
</feature>
<dbReference type="PROSITE" id="PS50178">
    <property type="entry name" value="ZF_FYVE"/>
    <property type="match status" value="1"/>
</dbReference>
<name>A0AAN9RQ14_PSOTE</name>
<feature type="transmembrane region" description="Helical" evidence="14">
    <location>
        <begin position="45"/>
        <end position="70"/>
    </location>
</feature>
<keyword evidence="14" id="KW-1133">Transmembrane helix</keyword>
<protein>
    <recommendedName>
        <fullName evidence="1">1-phosphatidylinositol-3-phosphate 5-kinase</fullName>
        <ecNumber evidence="1">2.7.1.150</ecNumber>
    </recommendedName>
    <alternativeName>
        <fullName evidence="10">Phosphatidylinositol 3-phosphate 5-kinase type III</fullName>
    </alternativeName>
</protein>
<dbReference type="GO" id="GO:0000285">
    <property type="term" value="F:1-phosphatidylinositol-3-phosphate 5-kinase activity"/>
    <property type="evidence" value="ECO:0007669"/>
    <property type="project" value="UniProtKB-EC"/>
</dbReference>
<dbReference type="InterPro" id="IPR044769">
    <property type="entry name" value="PIKfyve_PIPKc"/>
</dbReference>
<keyword evidence="14" id="KW-0472">Membrane</keyword>
<dbReference type="InterPro" id="IPR027483">
    <property type="entry name" value="PInositol-4-P-4/5-kinase_C_sf"/>
</dbReference>
<evidence type="ECO:0000256" key="10">
    <source>
        <dbReference type="ARBA" id="ARBA00077223"/>
    </source>
</evidence>
<feature type="region of interest" description="Disordered" evidence="13">
    <location>
        <begin position="1316"/>
        <end position="1337"/>
    </location>
</feature>
<dbReference type="PROSITE" id="PS51455">
    <property type="entry name" value="PIPK"/>
    <property type="match status" value="1"/>
</dbReference>
<dbReference type="InterPro" id="IPR027409">
    <property type="entry name" value="GroEL-like_apical_dom_sf"/>
</dbReference>
<evidence type="ECO:0000256" key="5">
    <source>
        <dbReference type="ARBA" id="ARBA00022771"/>
    </source>
</evidence>
<evidence type="ECO:0000256" key="2">
    <source>
        <dbReference type="ARBA" id="ARBA00022679"/>
    </source>
</evidence>
<evidence type="ECO:0000259" key="16">
    <source>
        <dbReference type="PROSITE" id="PS51455"/>
    </source>
</evidence>
<keyword evidence="4 12" id="KW-0547">Nucleotide-binding</keyword>
<feature type="transmembrane region" description="Helical" evidence="14">
    <location>
        <begin position="12"/>
        <end position="38"/>
    </location>
</feature>
<gene>
    <name evidence="17" type="ORF">VNO78_34183</name>
</gene>
<dbReference type="FunFam" id="3.50.7.10:FF:000007">
    <property type="entry name" value="1-phosphatidylinositol 3-phosphate 5-kinase isoform X1"/>
    <property type="match status" value="1"/>
</dbReference>
<feature type="compositionally biased region" description="Low complexity" evidence="13">
    <location>
        <begin position="307"/>
        <end position="317"/>
    </location>
</feature>
<dbReference type="FunFam" id="3.30.800.10:FF:000010">
    <property type="entry name" value="Putative 1-phosphatidylinositol-3-phosphate 5-kinase FAB1C"/>
    <property type="match status" value="1"/>
</dbReference>
<dbReference type="EC" id="2.7.1.150" evidence="1"/>
<dbReference type="SUPFAM" id="SSF52029">
    <property type="entry name" value="GroEL apical domain-like"/>
    <property type="match status" value="1"/>
</dbReference>
<evidence type="ECO:0000256" key="7">
    <source>
        <dbReference type="ARBA" id="ARBA00022833"/>
    </source>
</evidence>
<evidence type="ECO:0000256" key="1">
    <source>
        <dbReference type="ARBA" id="ARBA00012009"/>
    </source>
</evidence>
<evidence type="ECO:0000256" key="9">
    <source>
        <dbReference type="ARBA" id="ARBA00023464"/>
    </source>
</evidence>
<keyword evidence="8 12" id="KW-0067">ATP-binding</keyword>
<evidence type="ECO:0000313" key="18">
    <source>
        <dbReference type="Proteomes" id="UP001386955"/>
    </source>
</evidence>
<evidence type="ECO:0000256" key="4">
    <source>
        <dbReference type="ARBA" id="ARBA00022741"/>
    </source>
</evidence>
<dbReference type="Pfam" id="PF00118">
    <property type="entry name" value="Cpn60_TCP1"/>
    <property type="match status" value="1"/>
</dbReference>
<evidence type="ECO:0000256" key="12">
    <source>
        <dbReference type="PROSITE-ProRule" id="PRU00781"/>
    </source>
</evidence>
<feature type="region of interest" description="Disordered" evidence="13">
    <location>
        <begin position="184"/>
        <end position="209"/>
    </location>
</feature>
<dbReference type="CDD" id="cd03334">
    <property type="entry name" value="Fab1_TCP"/>
    <property type="match status" value="1"/>
</dbReference>
<comment type="caution">
    <text evidence="17">The sequence shown here is derived from an EMBL/GenBank/DDBJ whole genome shotgun (WGS) entry which is preliminary data.</text>
</comment>
<evidence type="ECO:0000256" key="8">
    <source>
        <dbReference type="ARBA" id="ARBA00022840"/>
    </source>
</evidence>
<organism evidence="17 18">
    <name type="scientific">Psophocarpus tetragonolobus</name>
    <name type="common">Winged bean</name>
    <name type="synonym">Dolichos tetragonolobus</name>
    <dbReference type="NCBI Taxonomy" id="3891"/>
    <lineage>
        <taxon>Eukaryota</taxon>
        <taxon>Viridiplantae</taxon>
        <taxon>Streptophyta</taxon>
        <taxon>Embryophyta</taxon>
        <taxon>Tracheophyta</taxon>
        <taxon>Spermatophyta</taxon>
        <taxon>Magnoliopsida</taxon>
        <taxon>eudicotyledons</taxon>
        <taxon>Gunneridae</taxon>
        <taxon>Pentapetalae</taxon>
        <taxon>rosids</taxon>
        <taxon>fabids</taxon>
        <taxon>Fabales</taxon>
        <taxon>Fabaceae</taxon>
        <taxon>Papilionoideae</taxon>
        <taxon>50 kb inversion clade</taxon>
        <taxon>NPAAA clade</taxon>
        <taxon>indigoferoid/millettioid clade</taxon>
        <taxon>Phaseoleae</taxon>
        <taxon>Psophocarpus</taxon>
    </lineage>
</organism>
<feature type="region of interest" description="Disordered" evidence="13">
    <location>
        <begin position="305"/>
        <end position="342"/>
    </location>
</feature>
<feature type="domain" description="PIPK" evidence="16">
    <location>
        <begin position="1490"/>
        <end position="1810"/>
    </location>
</feature>
<accession>A0AAN9RQ14</accession>
<evidence type="ECO:0000313" key="17">
    <source>
        <dbReference type="EMBL" id="KAK7379907.1"/>
    </source>
</evidence>
<dbReference type="CDD" id="cd17300">
    <property type="entry name" value="PIPKc_PIKfyve"/>
    <property type="match status" value="1"/>
</dbReference>
<dbReference type="Gene3D" id="3.50.7.10">
    <property type="entry name" value="GroEL"/>
    <property type="match status" value="1"/>
</dbReference>
<dbReference type="SMART" id="SM00330">
    <property type="entry name" value="PIPKc"/>
    <property type="match status" value="1"/>
</dbReference>